<evidence type="ECO:0000313" key="5">
    <source>
        <dbReference type="EMBL" id="WYK01729.1"/>
    </source>
</evidence>
<dbReference type="GO" id="GO:0008253">
    <property type="term" value="F:5'-nucleotidase activity"/>
    <property type="evidence" value="ECO:0007669"/>
    <property type="project" value="TreeGrafter"/>
</dbReference>
<dbReference type="PRINTS" id="PR01607">
    <property type="entry name" value="APYRASEFAMLY"/>
</dbReference>
<evidence type="ECO:0000259" key="4">
    <source>
        <dbReference type="Pfam" id="PF02872"/>
    </source>
</evidence>
<dbReference type="InterPro" id="IPR006179">
    <property type="entry name" value="5_nucleotidase/apyrase"/>
</dbReference>
<name>A0AAQ3WBD4_9ENTE</name>
<dbReference type="GO" id="GO:0000166">
    <property type="term" value="F:nucleotide binding"/>
    <property type="evidence" value="ECO:0007669"/>
    <property type="project" value="UniProtKB-KW"/>
</dbReference>
<dbReference type="InterPro" id="IPR008334">
    <property type="entry name" value="5'-Nucleotdase_C"/>
</dbReference>
<feature type="domain" description="5'-Nucleotidase C-terminal" evidence="4">
    <location>
        <begin position="360"/>
        <end position="501"/>
    </location>
</feature>
<dbReference type="PANTHER" id="PTHR11575">
    <property type="entry name" value="5'-NUCLEOTIDASE-RELATED"/>
    <property type="match status" value="1"/>
</dbReference>
<keyword evidence="2" id="KW-0547">Nucleotide-binding</keyword>
<evidence type="ECO:0000256" key="2">
    <source>
        <dbReference type="RuleBase" id="RU362119"/>
    </source>
</evidence>
<dbReference type="Gene3D" id="3.60.21.10">
    <property type="match status" value="1"/>
</dbReference>
<dbReference type="RefSeq" id="WP_086315382.1">
    <property type="nucleotide sequence ID" value="NZ_CP147244.1"/>
</dbReference>
<comment type="similarity">
    <text evidence="2">Belongs to the 5'-nucleotidase family.</text>
</comment>
<dbReference type="InterPro" id="IPR006637">
    <property type="entry name" value="ChW"/>
</dbReference>
<feature type="chain" id="PRO_5042673100" evidence="2">
    <location>
        <begin position="25"/>
        <end position="707"/>
    </location>
</feature>
<reference evidence="5" key="1">
    <citation type="submission" date="2017-05" db="EMBL/GenBank/DDBJ databases">
        <authorList>
            <consortium name="The Broad Institute Genomics Platform"/>
            <consortium name="The Broad Institute Genomic Center for Infectious Diseases"/>
            <person name="Earl A."/>
            <person name="Manson A."/>
            <person name="Schwartman J."/>
            <person name="Gilmore M."/>
            <person name="Abouelleil A."/>
            <person name="Cao P."/>
            <person name="Chapman S."/>
            <person name="Cusick C."/>
            <person name="Shea T."/>
            <person name="Young S."/>
            <person name="Neafsey D."/>
            <person name="Nusbaum C."/>
            <person name="Birren B."/>
        </authorList>
    </citation>
    <scope>NUCLEOTIDE SEQUENCE</scope>
    <source>
        <strain evidence="5">7F3_DIV0205</strain>
    </source>
</reference>
<reference evidence="5" key="2">
    <citation type="submission" date="2024-03" db="EMBL/GenBank/DDBJ databases">
        <title>The Genome Sequence of Enterococcus sp. DIV0205d.</title>
        <authorList>
            <consortium name="The Broad Institute Genomics Platform"/>
            <consortium name="The Broad Institute Microbial Omics Core"/>
            <consortium name="The Broad Institute Genomic Center for Infectious Diseases"/>
            <person name="Earl A."/>
            <person name="Manson A."/>
            <person name="Gilmore M."/>
            <person name="Schwartman J."/>
            <person name="Shea T."/>
            <person name="Abouelleil A."/>
            <person name="Cao P."/>
            <person name="Chapman S."/>
            <person name="Cusick C."/>
            <person name="Young S."/>
            <person name="Neafsey D."/>
            <person name="Nusbaum C."/>
            <person name="Birren B."/>
        </authorList>
    </citation>
    <scope>NUCLEOTIDE SEQUENCE</scope>
    <source>
        <strain evidence="5">7F3_DIV0205</strain>
    </source>
</reference>
<evidence type="ECO:0000313" key="6">
    <source>
        <dbReference type="Proteomes" id="UP000194948"/>
    </source>
</evidence>
<keyword evidence="2" id="KW-0378">Hydrolase</keyword>
<dbReference type="Pfam" id="PF02872">
    <property type="entry name" value="5_nucleotid_C"/>
    <property type="match status" value="1"/>
</dbReference>
<dbReference type="Pfam" id="PF00149">
    <property type="entry name" value="Metallophos"/>
    <property type="match status" value="1"/>
</dbReference>
<dbReference type="InterPro" id="IPR036907">
    <property type="entry name" value="5'-Nucleotdase_C_sf"/>
</dbReference>
<dbReference type="Pfam" id="PF07538">
    <property type="entry name" value="ChW"/>
    <property type="match status" value="3"/>
</dbReference>
<dbReference type="GO" id="GO:0030288">
    <property type="term" value="C:outer membrane-bounded periplasmic space"/>
    <property type="evidence" value="ECO:0007669"/>
    <property type="project" value="TreeGrafter"/>
</dbReference>
<dbReference type="PROSITE" id="PS00786">
    <property type="entry name" value="5_NUCLEOTIDASE_2"/>
    <property type="match status" value="1"/>
</dbReference>
<dbReference type="SUPFAM" id="SSF55816">
    <property type="entry name" value="5'-nucleotidase (syn. UDP-sugar hydrolase), C-terminal domain"/>
    <property type="match status" value="1"/>
</dbReference>
<dbReference type="AlphaFoldDB" id="A0AAQ3WBD4"/>
<dbReference type="InterPro" id="IPR004843">
    <property type="entry name" value="Calcineurin-like_PHP"/>
</dbReference>
<sequence>MKNKKKLLLLLTALFLAYSFSPQAVQAKEIANNNQSQQSTILPIQLLGTNDFHGALYEAPSLAGHLNQEKDTFMSQSPNGISLRIQAGDMVGSSPVNSSLLQDEPTIKVMNQMNFDYGTLGNHEFDEGLAEFNRILTGTAPEKGQFNLETETYPREASTQQLLIANVLQKSDHTIPYNWKPYAIKEMTVNQNKIRIGLIGIVTKNIPNLVSKKYHEEYTFLDEAETIAKYSQELREQGVQAIVVIAHTGHGEAIINKLNQIAPDHSVDIFFDGHSHKEVNTAVGNTRIVQSLSSGRAFSSVDGEIDSETNDFRTTPAAKILHVNKTIAKDPTVETIVTDADQRIESLSNQTISYAISTASISKKDNRFKESALGNLVADAQLTIANKEGFSVDGALVNNGSLRADLIVNPDKTISYGNAHRVQPFNNPLYVVQLSGQQLTDILNKQYQNNQKNPLHIAGISYQYTNNTTNAQPYLVTKMKKKNTALTLQQTVTVVVNEYIYTSDFFSPIFSKGKLLGVLQANDTEAFIQYLNDQKEQKISINAKIDNRKQYAPFNPNTEFKYRTHVQDHGWKPYVTSGKTSGTVGQSKRLEGIQIKIDSTIDGKVQYKTHIQDYGWQGWKENNALSGTTGKSKRLEAIQIKLNGAIANQYEVHYRVHSQDYGWLGWAKNGHSAGTQGFSKRLEAIEIKVVPKNTPLPSNNRTAFIKK</sequence>
<feature type="signal peptide" evidence="2">
    <location>
        <begin position="1"/>
        <end position="24"/>
    </location>
</feature>
<gene>
    <name evidence="5" type="ORF">A5821_002866</name>
</gene>
<evidence type="ECO:0000256" key="1">
    <source>
        <dbReference type="ARBA" id="ARBA00022729"/>
    </source>
</evidence>
<dbReference type="PANTHER" id="PTHR11575:SF24">
    <property type="entry name" value="5'-NUCLEOTIDASE"/>
    <property type="match status" value="1"/>
</dbReference>
<keyword evidence="1 2" id="KW-0732">Signal</keyword>
<proteinExistence type="inferred from homology"/>
<dbReference type="InterPro" id="IPR029052">
    <property type="entry name" value="Metallo-depent_PP-like"/>
</dbReference>
<accession>A0AAQ3WBD4</accession>
<dbReference type="Gene3D" id="3.90.780.10">
    <property type="entry name" value="5'-Nucleotidase, C-terminal domain"/>
    <property type="match status" value="1"/>
</dbReference>
<dbReference type="SUPFAM" id="SSF56300">
    <property type="entry name" value="Metallo-dependent phosphatases"/>
    <property type="match status" value="1"/>
</dbReference>
<evidence type="ECO:0000259" key="3">
    <source>
        <dbReference type="Pfam" id="PF00149"/>
    </source>
</evidence>
<dbReference type="GO" id="GO:0009166">
    <property type="term" value="P:nucleotide catabolic process"/>
    <property type="evidence" value="ECO:0007669"/>
    <property type="project" value="InterPro"/>
</dbReference>
<dbReference type="GO" id="GO:0008768">
    <property type="term" value="F:UDP-sugar diphosphatase activity"/>
    <property type="evidence" value="ECO:0007669"/>
    <property type="project" value="TreeGrafter"/>
</dbReference>
<dbReference type="EMBL" id="CP147244">
    <property type="protein sequence ID" value="WYK01729.1"/>
    <property type="molecule type" value="Genomic_DNA"/>
</dbReference>
<dbReference type="GO" id="GO:0046872">
    <property type="term" value="F:metal ion binding"/>
    <property type="evidence" value="ECO:0007669"/>
    <property type="project" value="InterPro"/>
</dbReference>
<keyword evidence="6" id="KW-1185">Reference proteome</keyword>
<feature type="domain" description="Calcineurin-like phosphoesterase" evidence="3">
    <location>
        <begin position="47"/>
        <end position="277"/>
    </location>
</feature>
<dbReference type="SMART" id="SM00728">
    <property type="entry name" value="ChW"/>
    <property type="match status" value="3"/>
</dbReference>
<dbReference type="Proteomes" id="UP000194948">
    <property type="component" value="Chromosome"/>
</dbReference>
<dbReference type="InterPro" id="IPR006146">
    <property type="entry name" value="5'-Nucleotdase_CS"/>
</dbReference>
<protein>
    <submittedName>
        <fullName evidence="5">5'-nucleotidase</fullName>
    </submittedName>
</protein>
<organism evidence="5 6">
    <name type="scientific">Candidatus Enterococcus palustris</name>
    <dbReference type="NCBI Taxonomy" id="1834189"/>
    <lineage>
        <taxon>Bacteria</taxon>
        <taxon>Bacillati</taxon>
        <taxon>Bacillota</taxon>
        <taxon>Bacilli</taxon>
        <taxon>Lactobacillales</taxon>
        <taxon>Enterococcaceae</taxon>
        <taxon>Enterococcus</taxon>
    </lineage>
</organism>